<dbReference type="GO" id="GO:0000155">
    <property type="term" value="F:phosphorelay sensor kinase activity"/>
    <property type="evidence" value="ECO:0007669"/>
    <property type="project" value="InterPro"/>
</dbReference>
<evidence type="ECO:0000256" key="5">
    <source>
        <dbReference type="ARBA" id="ARBA00022679"/>
    </source>
</evidence>
<dbReference type="PANTHER" id="PTHR45436">
    <property type="entry name" value="SENSOR HISTIDINE KINASE YKOH"/>
    <property type="match status" value="1"/>
</dbReference>
<dbReference type="PROSITE" id="PS50109">
    <property type="entry name" value="HIS_KIN"/>
    <property type="match status" value="1"/>
</dbReference>
<dbReference type="Gene3D" id="2.60.40.1190">
    <property type="match status" value="1"/>
</dbReference>
<feature type="transmembrane region" description="Helical" evidence="11">
    <location>
        <begin position="390"/>
        <end position="411"/>
    </location>
</feature>
<dbReference type="PRINTS" id="PR00344">
    <property type="entry name" value="BCTRLSENSOR"/>
</dbReference>
<dbReference type="Pfam" id="PF00512">
    <property type="entry name" value="HisKA"/>
    <property type="match status" value="1"/>
</dbReference>
<evidence type="ECO:0000313" key="14">
    <source>
        <dbReference type="EMBL" id="PLW87522.1"/>
    </source>
</evidence>
<dbReference type="InterPro" id="IPR003661">
    <property type="entry name" value="HisK_dim/P_dom"/>
</dbReference>
<protein>
    <recommendedName>
        <fullName evidence="3">histidine kinase</fullName>
        <ecNumber evidence="3">2.7.13.3</ecNumber>
    </recommendedName>
</protein>
<dbReference type="InterPro" id="IPR036890">
    <property type="entry name" value="HATPase_C_sf"/>
</dbReference>
<dbReference type="PROSITE" id="PS50885">
    <property type="entry name" value="HAMP"/>
    <property type="match status" value="1"/>
</dbReference>
<dbReference type="RefSeq" id="WP_084200421.1">
    <property type="nucleotide sequence ID" value="NZ_BMYL01000001.1"/>
</dbReference>
<dbReference type="InterPro" id="IPR004358">
    <property type="entry name" value="Sig_transdc_His_kin-like_C"/>
</dbReference>
<sequence>MERLTFSLRRQLIVVALLLLTLPWAGCQFVREMEGALRHGQAQTLQATAQAVAAVVGADTQIIYPYPDRLSAPAEERPSVHAHPATLPIAIDGYAEGWEGTPALTLQSQNTELALSIKALTRDDRLLLLVQVKDNEVVYHNPGLSPEPNGDRLVIRTWQADRRQDYVIATAAPGSVRARAASRRTRGMDPGKIRGYWQDAVDGYTIEVEMPMAMTGGRLGLYINDVGHGEGRNVVTLGNIRPLRASSPPWLIYTSDNLQAALSLFDKQQVNIQVVDRDGWQLASAGAISHRADGNTFWLVRLLYRSILAEETLPVPPQSETPGKAAPAVIEEALAGTAENLRFRDPRNANRNLLLATAPVEGAEQPIGAVIVSQSGEQYLSLTDQAFSRLLGYSLLALGTGVLGLLGYASVLSFRIGRLNRAAHSVIANDGSIQGVFPRSRAQDEIGELSRAYADLLAKLREYNDYLRTLSRKLAHELRTPIAVIQSSLENLEHTDASPQQHQTYQLRAREGLDRLKAILTAMSEANRLEESVRSNPRRDLDLVPFLLEISAAYADVHSGHTVRFETGSEQANVCAAPELLAQALDKLLDNAASFAPLQTPIVIRLEAADDHWRIAISNEGPPLPNELRDRLFEPMVSLRKGDAGEVHLGLGLHVVRLIAEYHEGRVFADNVAGGVRFTLSLPGDGG</sequence>
<dbReference type="Gene3D" id="1.10.287.130">
    <property type="match status" value="1"/>
</dbReference>
<dbReference type="EC" id="2.7.13.3" evidence="3"/>
<dbReference type="GO" id="GO:0016020">
    <property type="term" value="C:membrane"/>
    <property type="evidence" value="ECO:0007669"/>
    <property type="project" value="UniProtKB-SubCell"/>
</dbReference>
<evidence type="ECO:0000259" key="12">
    <source>
        <dbReference type="PROSITE" id="PS50109"/>
    </source>
</evidence>
<evidence type="ECO:0000256" key="11">
    <source>
        <dbReference type="SAM" id="Phobius"/>
    </source>
</evidence>
<dbReference type="InterPro" id="IPR003594">
    <property type="entry name" value="HATPase_dom"/>
</dbReference>
<reference evidence="14 15" key="1">
    <citation type="submission" date="2018-01" db="EMBL/GenBank/DDBJ databases">
        <title>The draft genome sequence of Halioglobus japonicus S1-36.</title>
        <authorList>
            <person name="Du Z.-J."/>
            <person name="Shi M.-J."/>
        </authorList>
    </citation>
    <scope>NUCLEOTIDE SEQUENCE [LARGE SCALE GENOMIC DNA]</scope>
    <source>
        <strain evidence="14 15">S1-36</strain>
    </source>
</reference>
<evidence type="ECO:0000256" key="8">
    <source>
        <dbReference type="ARBA" id="ARBA00022989"/>
    </source>
</evidence>
<keyword evidence="5" id="KW-0808">Transferase</keyword>
<comment type="caution">
    <text evidence="14">The sequence shown here is derived from an EMBL/GenBank/DDBJ whole genome shotgun (WGS) entry which is preliminary data.</text>
</comment>
<dbReference type="PANTHER" id="PTHR45436:SF5">
    <property type="entry name" value="SENSOR HISTIDINE KINASE TRCS"/>
    <property type="match status" value="1"/>
</dbReference>
<organism evidence="14 15">
    <name type="scientific">Halioglobus japonicus</name>
    <dbReference type="NCBI Taxonomy" id="930805"/>
    <lineage>
        <taxon>Bacteria</taxon>
        <taxon>Pseudomonadati</taxon>
        <taxon>Pseudomonadota</taxon>
        <taxon>Gammaproteobacteria</taxon>
        <taxon>Cellvibrionales</taxon>
        <taxon>Halieaceae</taxon>
        <taxon>Halioglobus</taxon>
    </lineage>
</organism>
<evidence type="ECO:0000256" key="10">
    <source>
        <dbReference type="ARBA" id="ARBA00023136"/>
    </source>
</evidence>
<accession>A0AAP8MGT6</accession>
<keyword evidence="15" id="KW-1185">Reference proteome</keyword>
<dbReference type="InterPro" id="IPR003660">
    <property type="entry name" value="HAMP_dom"/>
</dbReference>
<evidence type="ECO:0000259" key="13">
    <source>
        <dbReference type="PROSITE" id="PS50885"/>
    </source>
</evidence>
<keyword evidence="10 11" id="KW-0472">Membrane</keyword>
<evidence type="ECO:0000313" key="15">
    <source>
        <dbReference type="Proteomes" id="UP000235162"/>
    </source>
</evidence>
<dbReference type="InterPro" id="IPR050428">
    <property type="entry name" value="TCS_sensor_his_kinase"/>
</dbReference>
<comment type="catalytic activity">
    <reaction evidence="1">
        <text>ATP + protein L-histidine = ADP + protein N-phospho-L-histidine.</text>
        <dbReference type="EC" id="2.7.13.3"/>
    </reaction>
</comment>
<keyword evidence="7" id="KW-0418">Kinase</keyword>
<dbReference type="KEGG" id="hja:BST95_15445"/>
<name>A0AAP8MGT6_9GAMM</name>
<keyword evidence="8 11" id="KW-1133">Transmembrane helix</keyword>
<dbReference type="SUPFAM" id="SSF55874">
    <property type="entry name" value="ATPase domain of HSP90 chaperone/DNA topoisomerase II/histidine kinase"/>
    <property type="match status" value="1"/>
</dbReference>
<feature type="domain" description="Histidine kinase" evidence="12">
    <location>
        <begin position="473"/>
        <end position="686"/>
    </location>
</feature>
<dbReference type="InterPro" id="IPR005467">
    <property type="entry name" value="His_kinase_dom"/>
</dbReference>
<evidence type="ECO:0000256" key="2">
    <source>
        <dbReference type="ARBA" id="ARBA00004370"/>
    </source>
</evidence>
<gene>
    <name evidence="14" type="ORF">C0029_02745</name>
</gene>
<dbReference type="InterPro" id="IPR036097">
    <property type="entry name" value="HisK_dim/P_sf"/>
</dbReference>
<dbReference type="SUPFAM" id="SSF47384">
    <property type="entry name" value="Homodimeric domain of signal transducing histidine kinase"/>
    <property type="match status" value="1"/>
</dbReference>
<dbReference type="CDD" id="cd00082">
    <property type="entry name" value="HisKA"/>
    <property type="match status" value="1"/>
</dbReference>
<keyword evidence="6 11" id="KW-0812">Transmembrane</keyword>
<dbReference type="EMBL" id="PKUR01000001">
    <property type="protein sequence ID" value="PLW87522.1"/>
    <property type="molecule type" value="Genomic_DNA"/>
</dbReference>
<proteinExistence type="predicted"/>
<keyword evidence="9" id="KW-0902">Two-component regulatory system</keyword>
<feature type="domain" description="HAMP" evidence="13">
    <location>
        <begin position="410"/>
        <end position="465"/>
    </location>
</feature>
<dbReference type="Pfam" id="PF02518">
    <property type="entry name" value="HATPase_c"/>
    <property type="match status" value="1"/>
</dbReference>
<keyword evidence="4" id="KW-0597">Phosphoprotein</keyword>
<dbReference type="Gene3D" id="3.30.565.10">
    <property type="entry name" value="Histidine kinase-like ATPase, C-terminal domain"/>
    <property type="match status" value="1"/>
</dbReference>
<evidence type="ECO:0000256" key="9">
    <source>
        <dbReference type="ARBA" id="ARBA00023012"/>
    </source>
</evidence>
<dbReference type="AlphaFoldDB" id="A0AAP8MGT6"/>
<comment type="subcellular location">
    <subcellularLocation>
        <location evidence="2">Membrane</location>
    </subcellularLocation>
</comment>
<evidence type="ECO:0000256" key="1">
    <source>
        <dbReference type="ARBA" id="ARBA00000085"/>
    </source>
</evidence>
<dbReference type="SMART" id="SM00388">
    <property type="entry name" value="HisKA"/>
    <property type="match status" value="1"/>
</dbReference>
<evidence type="ECO:0000256" key="4">
    <source>
        <dbReference type="ARBA" id="ARBA00022553"/>
    </source>
</evidence>
<evidence type="ECO:0000256" key="6">
    <source>
        <dbReference type="ARBA" id="ARBA00022692"/>
    </source>
</evidence>
<dbReference type="Proteomes" id="UP000235162">
    <property type="component" value="Unassembled WGS sequence"/>
</dbReference>
<dbReference type="SUPFAM" id="SSF49344">
    <property type="entry name" value="CBD9-like"/>
    <property type="match status" value="1"/>
</dbReference>
<evidence type="ECO:0000256" key="7">
    <source>
        <dbReference type="ARBA" id="ARBA00022777"/>
    </source>
</evidence>
<evidence type="ECO:0000256" key="3">
    <source>
        <dbReference type="ARBA" id="ARBA00012438"/>
    </source>
</evidence>
<dbReference type="SMART" id="SM00387">
    <property type="entry name" value="HATPase_c"/>
    <property type="match status" value="1"/>
</dbReference>